<organism evidence="7">
    <name type="scientific">hydrothermal vent metagenome</name>
    <dbReference type="NCBI Taxonomy" id="652676"/>
    <lineage>
        <taxon>unclassified sequences</taxon>
        <taxon>metagenomes</taxon>
        <taxon>ecological metagenomes</taxon>
    </lineage>
</organism>
<keyword evidence="4" id="KW-0067">ATP-binding</keyword>
<sequence>MSDNDSDITQRKNHAEKTPQSEDVTRIAPADNTDSGDDKTRIAPVENLDDDKTRIAPAKNTEVVGEDVTRVAPAQNNAKLQAARKEVHELKLRQAQLKLEQLKKRRQKEQDLRHIQAQSEPPQDDVTRFNPKVASASAASVSAKRPAESDNEKPQENKVIEVGEHGTLKERFILEKVLGAGGMGIVYKAKDLLKVEAQDRDPYVAIKVLSDEFKSHPEAFISLQRESRKSQRIAHPNIVNVYDFDRDGDTVFMTMEFLDGSPLDKLIRQYKSIGLPTDDAWGIIRSISSALSHAHAEKIIHSDFKPGNIFVTKRGLAKVFDFGIARAVAQVEHFEDDSDDKTVFDAGNLGALTPAYASLEMLEGEEPDIRDDIYALGCVAYELLTGEHPYNKVPANEAEKQGLKPKRIANIKKYEWLAIKKAIAFRREDRVATVDEFLDLISPRIRSYNRLLATFAFLVSVSIAGYFMFFNDSVDPYSEFDIRNELELKIKIDFLKEDLISLINSAAFTDPWQDSIWKDVSDLKILTEGKDRWLDEQQMVIYQLYLKKIAASIDSYEYTKARNLIQNAQRYSDESTQLNILTDKMALAIEQGKTQKEEQARLRQAKLLEQQKKNRSKQKKEVVKVKKFELFNVALDNVNAQTKCQGRLKMRNIEAAVDKLRELNMARYKKLESEIVNSLAACIVQTGKAFPERAAEAKKHALRIFKSNRVLTNIKIQGRDPCDISLAGLGSRGKRALCKDKIKNTGSTGPVLVVIPGNKKIKAFAIGKYEVSARELNKFCKKSSVCSLLKGDVDLPASEIRFKVAKAYLKWLSKQTKQKYRLPTKNEWVYAAKSRRKKLDANRNCMLSTRGIQKGNKLVKTGIGKQNSWGLVNYVGNVQEWVYDKGRKLVAVGGSYEHSMNNCNLNTVNPHNGAADMSTGFRVVRELRIGL</sequence>
<evidence type="ECO:0000256" key="5">
    <source>
        <dbReference type="SAM" id="MobiDB-lite"/>
    </source>
</evidence>
<dbReference type="PANTHER" id="PTHR43289:SF6">
    <property type="entry name" value="SERINE_THREONINE-PROTEIN KINASE NEKL-3"/>
    <property type="match status" value="1"/>
</dbReference>
<dbReference type="SUPFAM" id="SSF56436">
    <property type="entry name" value="C-type lectin-like"/>
    <property type="match status" value="1"/>
</dbReference>
<reference evidence="7" key="1">
    <citation type="submission" date="2018-06" db="EMBL/GenBank/DDBJ databases">
        <authorList>
            <person name="Zhirakovskaya E."/>
        </authorList>
    </citation>
    <scope>NUCLEOTIDE SEQUENCE</scope>
</reference>
<protein>
    <submittedName>
        <fullName evidence="7">Serine/threonine protein kinase</fullName>
    </submittedName>
</protein>
<dbReference type="InterPro" id="IPR016187">
    <property type="entry name" value="CTDL_fold"/>
</dbReference>
<dbReference type="PANTHER" id="PTHR43289">
    <property type="entry name" value="MITOGEN-ACTIVATED PROTEIN KINASE KINASE KINASE 20-RELATED"/>
    <property type="match status" value="1"/>
</dbReference>
<dbReference type="InterPro" id="IPR005532">
    <property type="entry name" value="SUMF_dom"/>
</dbReference>
<name>A0A3B0Y1T9_9ZZZZ</name>
<evidence type="ECO:0000256" key="1">
    <source>
        <dbReference type="ARBA" id="ARBA00022679"/>
    </source>
</evidence>
<dbReference type="SUPFAM" id="SSF56112">
    <property type="entry name" value="Protein kinase-like (PK-like)"/>
    <property type="match status" value="1"/>
</dbReference>
<feature type="compositionally biased region" description="Basic and acidic residues" evidence="5">
    <location>
        <begin position="8"/>
        <end position="25"/>
    </location>
</feature>
<dbReference type="GO" id="GO:0005524">
    <property type="term" value="F:ATP binding"/>
    <property type="evidence" value="ECO:0007669"/>
    <property type="project" value="UniProtKB-KW"/>
</dbReference>
<dbReference type="Gene3D" id="3.30.200.20">
    <property type="entry name" value="Phosphorylase Kinase, domain 1"/>
    <property type="match status" value="1"/>
</dbReference>
<dbReference type="InterPro" id="IPR011009">
    <property type="entry name" value="Kinase-like_dom_sf"/>
</dbReference>
<dbReference type="GO" id="GO:0004674">
    <property type="term" value="F:protein serine/threonine kinase activity"/>
    <property type="evidence" value="ECO:0007669"/>
    <property type="project" value="UniProtKB-KW"/>
</dbReference>
<dbReference type="AlphaFoldDB" id="A0A3B0Y1T9"/>
<evidence type="ECO:0000256" key="4">
    <source>
        <dbReference type="ARBA" id="ARBA00022840"/>
    </source>
</evidence>
<dbReference type="EMBL" id="UOFI01000115">
    <property type="protein sequence ID" value="VAW68089.1"/>
    <property type="molecule type" value="Genomic_DNA"/>
</dbReference>
<evidence type="ECO:0000256" key="3">
    <source>
        <dbReference type="ARBA" id="ARBA00022777"/>
    </source>
</evidence>
<evidence type="ECO:0000313" key="7">
    <source>
        <dbReference type="EMBL" id="VAW68089.1"/>
    </source>
</evidence>
<dbReference type="Gene3D" id="3.90.1580.10">
    <property type="entry name" value="paralog of FGE (formylglycine-generating enzyme)"/>
    <property type="match status" value="1"/>
</dbReference>
<feature type="compositionally biased region" description="Basic and acidic residues" evidence="5">
    <location>
        <begin position="145"/>
        <end position="158"/>
    </location>
</feature>
<dbReference type="Gene3D" id="1.10.510.10">
    <property type="entry name" value="Transferase(Phosphotransferase) domain 1"/>
    <property type="match status" value="1"/>
</dbReference>
<dbReference type="Pfam" id="PF00069">
    <property type="entry name" value="Pkinase"/>
    <property type="match status" value="1"/>
</dbReference>
<gene>
    <name evidence="7" type="ORF">MNBD_GAMMA09-2412</name>
</gene>
<feature type="compositionally biased region" description="Low complexity" evidence="5">
    <location>
        <begin position="133"/>
        <end position="143"/>
    </location>
</feature>
<dbReference type="CDD" id="cd14014">
    <property type="entry name" value="STKc_PknB_like"/>
    <property type="match status" value="1"/>
</dbReference>
<keyword evidence="3 7" id="KW-0418">Kinase</keyword>
<dbReference type="InterPro" id="IPR008271">
    <property type="entry name" value="Ser/Thr_kinase_AS"/>
</dbReference>
<dbReference type="PROSITE" id="PS50011">
    <property type="entry name" value="PROTEIN_KINASE_DOM"/>
    <property type="match status" value="1"/>
</dbReference>
<dbReference type="PROSITE" id="PS00108">
    <property type="entry name" value="PROTEIN_KINASE_ST"/>
    <property type="match status" value="1"/>
</dbReference>
<dbReference type="PROSITE" id="PS00107">
    <property type="entry name" value="PROTEIN_KINASE_ATP"/>
    <property type="match status" value="1"/>
</dbReference>
<feature type="domain" description="Protein kinase" evidence="6">
    <location>
        <begin position="172"/>
        <end position="458"/>
    </location>
</feature>
<feature type="region of interest" description="Disordered" evidence="5">
    <location>
        <begin position="104"/>
        <end position="158"/>
    </location>
</feature>
<evidence type="ECO:0000256" key="2">
    <source>
        <dbReference type="ARBA" id="ARBA00022741"/>
    </source>
</evidence>
<feature type="region of interest" description="Disordered" evidence="5">
    <location>
        <begin position="1"/>
        <end position="60"/>
    </location>
</feature>
<keyword evidence="2" id="KW-0547">Nucleotide-binding</keyword>
<dbReference type="InterPro" id="IPR042095">
    <property type="entry name" value="SUMF_sf"/>
</dbReference>
<evidence type="ECO:0000259" key="6">
    <source>
        <dbReference type="PROSITE" id="PS50011"/>
    </source>
</evidence>
<keyword evidence="1" id="KW-0808">Transferase</keyword>
<proteinExistence type="predicted"/>
<dbReference type="Pfam" id="PF03781">
    <property type="entry name" value="FGE-sulfatase"/>
    <property type="match status" value="1"/>
</dbReference>
<dbReference type="InterPro" id="IPR017441">
    <property type="entry name" value="Protein_kinase_ATP_BS"/>
</dbReference>
<keyword evidence="7" id="KW-0723">Serine/threonine-protein kinase</keyword>
<accession>A0A3B0Y1T9</accession>
<dbReference type="InterPro" id="IPR000719">
    <property type="entry name" value="Prot_kinase_dom"/>
</dbReference>